<sequence length="181" mass="20158">MSRTSIALVLLVTCSSAHGVDLISMAHKAGFNRCDDAISKEFSSLSENGEGVASTGYFNNRSFSVMATWGNEKDSVWKNTTFIKFGRRCLVYSLVGSTFPSTCSVFKEKNPQWETKKKVVDFTWTQNKGGINALLKDLPGNNCSVTYRIHQAYNIDSPIPVTKTAQIEKNKNKNKNKNTQE</sequence>
<name>A0AA90NNY7_9GAMM</name>
<feature type="chain" id="PRO_5041646425" evidence="1">
    <location>
        <begin position="20"/>
        <end position="181"/>
    </location>
</feature>
<accession>A0AA90NNY7</accession>
<comment type="caution">
    <text evidence="2">The sequence shown here is derived from an EMBL/GenBank/DDBJ whole genome shotgun (WGS) entry which is preliminary data.</text>
</comment>
<evidence type="ECO:0000313" key="3">
    <source>
        <dbReference type="Proteomes" id="UP001178148"/>
    </source>
</evidence>
<evidence type="ECO:0000313" key="2">
    <source>
        <dbReference type="EMBL" id="MDP0587719.1"/>
    </source>
</evidence>
<dbReference type="AlphaFoldDB" id="A0AA90NNY7"/>
<proteinExistence type="predicted"/>
<reference evidence="2 3" key="1">
    <citation type="journal article" date="2023" name="bioRxiv">
        <title>An intranuclear bacterial parasite of deep-sea mussels expresses apoptosis inhibitors acquired from its host.</title>
        <authorList>
            <person name="Gonzalez Porras M.A."/>
            <person name="Assie A."/>
            <person name="Tietjen M."/>
            <person name="Violette M."/>
            <person name="Kleiner M."/>
            <person name="Gruber-Vodicka H."/>
            <person name="Dubilier N."/>
            <person name="Leisch N."/>
        </authorList>
    </citation>
    <scope>NUCLEOTIDE SEQUENCE [LARGE SCALE GENOMIC DNA]</scope>
    <source>
        <strain evidence="2">IAP13</strain>
    </source>
</reference>
<feature type="signal peptide" evidence="1">
    <location>
        <begin position="1"/>
        <end position="19"/>
    </location>
</feature>
<keyword evidence="3" id="KW-1185">Reference proteome</keyword>
<evidence type="ECO:0000256" key="1">
    <source>
        <dbReference type="SAM" id="SignalP"/>
    </source>
</evidence>
<gene>
    <name evidence="2" type="ORF">QS748_00295</name>
</gene>
<organism evidence="2 3">
    <name type="scientific">Candidatus Endonucleibacter bathymodioli</name>
    <dbReference type="NCBI Taxonomy" id="539814"/>
    <lineage>
        <taxon>Bacteria</taxon>
        <taxon>Pseudomonadati</taxon>
        <taxon>Pseudomonadota</taxon>
        <taxon>Gammaproteobacteria</taxon>
        <taxon>Oceanospirillales</taxon>
        <taxon>Endozoicomonadaceae</taxon>
        <taxon>Candidatus Endonucleibacter</taxon>
    </lineage>
</organism>
<protein>
    <submittedName>
        <fullName evidence="2">Uncharacterized protein</fullName>
    </submittedName>
</protein>
<keyword evidence="1" id="KW-0732">Signal</keyword>
<dbReference type="EMBL" id="JASXSV010000001">
    <property type="protein sequence ID" value="MDP0587719.1"/>
    <property type="molecule type" value="Genomic_DNA"/>
</dbReference>
<dbReference type="Proteomes" id="UP001178148">
    <property type="component" value="Unassembled WGS sequence"/>
</dbReference>